<evidence type="ECO:0000256" key="1">
    <source>
        <dbReference type="SAM" id="MobiDB-lite"/>
    </source>
</evidence>
<organism evidence="2 3">
    <name type="scientific">Dendrothele bispora (strain CBS 962.96)</name>
    <dbReference type="NCBI Taxonomy" id="1314807"/>
    <lineage>
        <taxon>Eukaryota</taxon>
        <taxon>Fungi</taxon>
        <taxon>Dikarya</taxon>
        <taxon>Basidiomycota</taxon>
        <taxon>Agaricomycotina</taxon>
        <taxon>Agaricomycetes</taxon>
        <taxon>Agaricomycetidae</taxon>
        <taxon>Agaricales</taxon>
        <taxon>Agaricales incertae sedis</taxon>
        <taxon>Dendrothele</taxon>
    </lineage>
</organism>
<evidence type="ECO:0000313" key="3">
    <source>
        <dbReference type="Proteomes" id="UP000297245"/>
    </source>
</evidence>
<dbReference type="EMBL" id="ML181432">
    <property type="protein sequence ID" value="THU75863.1"/>
    <property type="molecule type" value="Genomic_DNA"/>
</dbReference>
<feature type="region of interest" description="Disordered" evidence="1">
    <location>
        <begin position="315"/>
        <end position="416"/>
    </location>
</feature>
<feature type="compositionally biased region" description="Basic residues" evidence="1">
    <location>
        <begin position="338"/>
        <end position="361"/>
    </location>
</feature>
<gene>
    <name evidence="2" type="ORF">K435DRAFT_905802</name>
</gene>
<evidence type="ECO:0000313" key="2">
    <source>
        <dbReference type="EMBL" id="THU75863.1"/>
    </source>
</evidence>
<dbReference type="AlphaFoldDB" id="A0A4S8KK95"/>
<name>A0A4S8KK95_DENBC</name>
<feature type="compositionally biased region" description="Polar residues" evidence="1">
    <location>
        <begin position="103"/>
        <end position="113"/>
    </location>
</feature>
<feature type="region of interest" description="Disordered" evidence="1">
    <location>
        <begin position="74"/>
        <end position="213"/>
    </location>
</feature>
<dbReference type="OrthoDB" id="2755069at2759"/>
<feature type="region of interest" description="Disordered" evidence="1">
    <location>
        <begin position="1"/>
        <end position="40"/>
    </location>
</feature>
<proteinExistence type="predicted"/>
<feature type="compositionally biased region" description="Polar residues" evidence="1">
    <location>
        <begin position="183"/>
        <end position="192"/>
    </location>
</feature>
<sequence>MTQPLQDQTNQITQKQRPGRPRKNNGNGELREGSNTDPTLTAVLEKLQQLEACIPATSAARDVENAQLRAELAAAQRNQVTPTPRPLGTTDSDLEDIEGTGTRGNHNNINNRDGAQANDLFNDEDSPTPPAQRRRAQDEDNDMSDTADRVELRAQKRRRLEQLVNQRRERGTHTPADPEYSHTDSNPNSTTRDSQEDYHRKIPKPQGQAQKDYSLAVKMGLSKSRKSRLLYNALLRAMRDAVSASRIPWQKEWANIDAADEAMLFAVMRERNAFLKRFQNEWASEAMVRQYLKNKRKRHYQLGTLEVPQKYEYLKDNASKRDQSKTRKRRALQDYNQRKARTRAAKKRGRENRRTLMRLSKRMASVSDQEDEQLDFVEGSSRDGMYNETGQNDDGDITQEPAAEHENNDGVEEDDG</sequence>
<feature type="compositionally biased region" description="Polar residues" evidence="1">
    <location>
        <begin position="1"/>
        <end position="16"/>
    </location>
</feature>
<keyword evidence="3" id="KW-1185">Reference proteome</keyword>
<feature type="compositionally biased region" description="Basic and acidic residues" evidence="1">
    <location>
        <begin position="315"/>
        <end position="325"/>
    </location>
</feature>
<accession>A0A4S8KK95</accession>
<protein>
    <submittedName>
        <fullName evidence="2">Uncharacterized protein</fullName>
    </submittedName>
</protein>
<reference evidence="2 3" key="1">
    <citation type="journal article" date="2019" name="Nat. Ecol. Evol.">
        <title>Megaphylogeny resolves global patterns of mushroom evolution.</title>
        <authorList>
            <person name="Varga T."/>
            <person name="Krizsan K."/>
            <person name="Foldi C."/>
            <person name="Dima B."/>
            <person name="Sanchez-Garcia M."/>
            <person name="Sanchez-Ramirez S."/>
            <person name="Szollosi G.J."/>
            <person name="Szarkandi J.G."/>
            <person name="Papp V."/>
            <person name="Albert L."/>
            <person name="Andreopoulos W."/>
            <person name="Angelini C."/>
            <person name="Antonin V."/>
            <person name="Barry K.W."/>
            <person name="Bougher N.L."/>
            <person name="Buchanan P."/>
            <person name="Buyck B."/>
            <person name="Bense V."/>
            <person name="Catcheside P."/>
            <person name="Chovatia M."/>
            <person name="Cooper J."/>
            <person name="Damon W."/>
            <person name="Desjardin D."/>
            <person name="Finy P."/>
            <person name="Geml J."/>
            <person name="Haridas S."/>
            <person name="Hughes K."/>
            <person name="Justo A."/>
            <person name="Karasinski D."/>
            <person name="Kautmanova I."/>
            <person name="Kiss B."/>
            <person name="Kocsube S."/>
            <person name="Kotiranta H."/>
            <person name="LaButti K.M."/>
            <person name="Lechner B.E."/>
            <person name="Liimatainen K."/>
            <person name="Lipzen A."/>
            <person name="Lukacs Z."/>
            <person name="Mihaltcheva S."/>
            <person name="Morgado L.N."/>
            <person name="Niskanen T."/>
            <person name="Noordeloos M.E."/>
            <person name="Ohm R.A."/>
            <person name="Ortiz-Santana B."/>
            <person name="Ovrebo C."/>
            <person name="Racz N."/>
            <person name="Riley R."/>
            <person name="Savchenko A."/>
            <person name="Shiryaev A."/>
            <person name="Soop K."/>
            <person name="Spirin V."/>
            <person name="Szebenyi C."/>
            <person name="Tomsovsky M."/>
            <person name="Tulloss R.E."/>
            <person name="Uehling J."/>
            <person name="Grigoriev I.V."/>
            <person name="Vagvolgyi C."/>
            <person name="Papp T."/>
            <person name="Martin F.M."/>
            <person name="Miettinen O."/>
            <person name="Hibbett D.S."/>
            <person name="Nagy L.G."/>
        </authorList>
    </citation>
    <scope>NUCLEOTIDE SEQUENCE [LARGE SCALE GENOMIC DNA]</scope>
    <source>
        <strain evidence="2 3">CBS 962.96</strain>
    </source>
</reference>
<dbReference type="Proteomes" id="UP000297245">
    <property type="component" value="Unassembled WGS sequence"/>
</dbReference>